<keyword evidence="2" id="KW-0812">Transmembrane</keyword>
<dbReference type="InterPro" id="IPR019606">
    <property type="entry name" value="GerMN"/>
</dbReference>
<dbReference type="STRING" id="1125725.HMPREF1325_2012"/>
<dbReference type="eggNOG" id="COG5401">
    <property type="taxonomic scope" value="Bacteria"/>
</dbReference>
<comment type="caution">
    <text evidence="4">The sequence shown here is derived from an EMBL/GenBank/DDBJ whole genome shotgun (WGS) entry which is preliminary data.</text>
</comment>
<feature type="compositionally biased region" description="Basic and acidic residues" evidence="1">
    <location>
        <begin position="125"/>
        <end position="166"/>
    </location>
</feature>
<accession>U1FLM6</accession>
<organism evidence="4 5">
    <name type="scientific">Treponema socranskii subsp. socranskii VPI DR56BR1116 = ATCC 35536</name>
    <dbReference type="NCBI Taxonomy" id="1125725"/>
    <lineage>
        <taxon>Bacteria</taxon>
        <taxon>Pseudomonadati</taxon>
        <taxon>Spirochaetota</taxon>
        <taxon>Spirochaetia</taxon>
        <taxon>Spirochaetales</taxon>
        <taxon>Treponemataceae</taxon>
        <taxon>Treponema</taxon>
    </lineage>
</organism>
<dbReference type="EMBL" id="AUZJ01000034">
    <property type="protein sequence ID" value="ERF60738.1"/>
    <property type="molecule type" value="Genomic_DNA"/>
</dbReference>
<keyword evidence="2" id="KW-0472">Membrane</keyword>
<keyword evidence="2" id="KW-1133">Transmembrane helix</keyword>
<evidence type="ECO:0000259" key="3">
    <source>
        <dbReference type="SMART" id="SM00909"/>
    </source>
</evidence>
<evidence type="ECO:0000313" key="4">
    <source>
        <dbReference type="EMBL" id="ERF60738.1"/>
    </source>
</evidence>
<dbReference type="PATRIC" id="fig|1125725.3.peg.1261"/>
<feature type="compositionally biased region" description="Polar residues" evidence="1">
    <location>
        <begin position="167"/>
        <end position="178"/>
    </location>
</feature>
<feature type="region of interest" description="Disordered" evidence="1">
    <location>
        <begin position="109"/>
        <end position="178"/>
    </location>
</feature>
<name>U1FLM6_TRESO</name>
<proteinExistence type="predicted"/>
<evidence type="ECO:0000256" key="2">
    <source>
        <dbReference type="SAM" id="Phobius"/>
    </source>
</evidence>
<evidence type="ECO:0000256" key="1">
    <source>
        <dbReference type="SAM" id="MobiDB-lite"/>
    </source>
</evidence>
<dbReference type="Pfam" id="PF10646">
    <property type="entry name" value="Germane"/>
    <property type="match status" value="1"/>
</dbReference>
<dbReference type="Proteomes" id="UP000016412">
    <property type="component" value="Unassembled WGS sequence"/>
</dbReference>
<feature type="compositionally biased region" description="Polar residues" evidence="1">
    <location>
        <begin position="109"/>
        <end position="118"/>
    </location>
</feature>
<evidence type="ECO:0000313" key="5">
    <source>
        <dbReference type="Proteomes" id="UP000016412"/>
    </source>
</evidence>
<protein>
    <submittedName>
        <fullName evidence="4">Sporulation and spore germination</fullName>
    </submittedName>
</protein>
<gene>
    <name evidence="4" type="ORF">HMPREF1325_2012</name>
</gene>
<dbReference type="SMART" id="SM00909">
    <property type="entry name" value="Germane"/>
    <property type="match status" value="1"/>
</dbReference>
<feature type="transmembrane region" description="Helical" evidence="2">
    <location>
        <begin position="21"/>
        <end position="41"/>
    </location>
</feature>
<feature type="domain" description="GerMN" evidence="3">
    <location>
        <begin position="212"/>
        <end position="303"/>
    </location>
</feature>
<dbReference type="AlphaFoldDB" id="U1FLM6"/>
<reference evidence="4 5" key="1">
    <citation type="submission" date="2013-08" db="EMBL/GenBank/DDBJ databases">
        <authorList>
            <person name="Durkin A.S."/>
            <person name="Haft D.R."/>
            <person name="McCorrison J."/>
            <person name="Torralba M."/>
            <person name="Gillis M."/>
            <person name="Haft D.H."/>
            <person name="Methe B."/>
            <person name="Sutton G."/>
            <person name="Nelson K.E."/>
        </authorList>
    </citation>
    <scope>NUCLEOTIDE SEQUENCE [LARGE SCALE GENOMIC DNA]</scope>
    <source>
        <strain evidence="4 5">VPI DR56BR1116</strain>
    </source>
</reference>
<sequence>MRASAADTIDMAERNTKKKNTGFAFACWLLVALILLVFFFVKKDTILSNLQNTDFFGRVFGKTPEFVQNHEQKQNPKSGGDAFQIDILPEANSTEPSVIENNRSNLAKQNESTAQKPTSAPDAQKTPDRAEAEKSGETKPAEKPKTEKGKETRTAEKPKTDTRNADKTQTPKSAPQPATTINVPLCFVVIGSDGSVSRQIVTRKLPKSDSPLTDTLNALLAGPSAEEKSRNTMTLIPSGTKLLGASVNNGIATLNFSEAFSFNSVGVQGYLAQLMQIVYTATSFSTVNSVQFIIEGQREDYLGSEGTWIGSPLSRSSFQ</sequence>